<keyword evidence="4" id="KW-1185">Reference proteome</keyword>
<proteinExistence type="predicted"/>
<name>A0A1N6UHV5_9GAMM</name>
<evidence type="ECO:0000313" key="3">
    <source>
        <dbReference type="EMBL" id="SIQ65041.1"/>
    </source>
</evidence>
<dbReference type="PANTHER" id="PTHR44068">
    <property type="entry name" value="ZGC:194242"/>
    <property type="match status" value="1"/>
</dbReference>
<dbReference type="Proteomes" id="UP000186895">
    <property type="component" value="Unassembled WGS sequence"/>
</dbReference>
<gene>
    <name evidence="3" type="ORF">SAMN05421647_10728</name>
</gene>
<accession>A0A1N6UHV5</accession>
<dbReference type="Gene3D" id="3.40.50.150">
    <property type="entry name" value="Vaccinia Virus protein VP39"/>
    <property type="match status" value="1"/>
</dbReference>
<dbReference type="SUPFAM" id="SSF53335">
    <property type="entry name" value="S-adenosyl-L-methionine-dependent methyltransferases"/>
    <property type="match status" value="1"/>
</dbReference>
<dbReference type="CDD" id="cd02440">
    <property type="entry name" value="AdoMet_MTases"/>
    <property type="match status" value="1"/>
</dbReference>
<reference evidence="3 4" key="1">
    <citation type="submission" date="2017-01" db="EMBL/GenBank/DDBJ databases">
        <authorList>
            <person name="Mah S.A."/>
            <person name="Swanson W.J."/>
            <person name="Moy G.W."/>
            <person name="Vacquier V.D."/>
        </authorList>
    </citation>
    <scope>NUCLEOTIDE SEQUENCE [LARGE SCALE GENOMIC DNA]</scope>
    <source>
        <strain evidence="3 4">DSM 7027</strain>
    </source>
</reference>
<dbReference type="PANTHER" id="PTHR44068:SF11">
    <property type="entry name" value="GERANYL DIPHOSPHATE 2-C-METHYLTRANSFERASE"/>
    <property type="match status" value="1"/>
</dbReference>
<dbReference type="AlphaFoldDB" id="A0A1N6UHV5"/>
<sequence>MHTQEDNAGPVPAFWIMSIDQHYQQELDPQAVIEKVQAAYPNGADLYQLAPLDQLHIGGIKASERLLCHLDPKRHTHVLDIGSGAGGLMRQAASLGVQLIGLDITHDLNRLNQGLNRCYTGEVNNPVLTGDAHHLPLADASIDLILFQHSFLNMPDDLQVLQECRRVLKPGGQLVMHEVVEGESPEAMQFPVPWAAHSSQSHLLTDTALRARLQQAGVNDITLEDWSQEAIDWRRRQLAKETSHTRVKAPLSPAMILGKRFAAMGKNLVHNLESGAIRVIEVTARTPG</sequence>
<dbReference type="GO" id="GO:0008757">
    <property type="term" value="F:S-adenosylmethionine-dependent methyltransferase activity"/>
    <property type="evidence" value="ECO:0007669"/>
    <property type="project" value="InterPro"/>
</dbReference>
<dbReference type="InterPro" id="IPR050447">
    <property type="entry name" value="Erg6_SMT_methyltransf"/>
</dbReference>
<evidence type="ECO:0000313" key="4">
    <source>
        <dbReference type="Proteomes" id="UP000186895"/>
    </source>
</evidence>
<keyword evidence="3" id="KW-0489">Methyltransferase</keyword>
<organism evidence="3 4">
    <name type="scientific">Marinobacterium stanieri</name>
    <dbReference type="NCBI Taxonomy" id="49186"/>
    <lineage>
        <taxon>Bacteria</taxon>
        <taxon>Pseudomonadati</taxon>
        <taxon>Pseudomonadota</taxon>
        <taxon>Gammaproteobacteria</taxon>
        <taxon>Oceanospirillales</taxon>
        <taxon>Oceanospirillaceae</taxon>
        <taxon>Marinobacterium</taxon>
    </lineage>
</organism>
<evidence type="ECO:0000259" key="2">
    <source>
        <dbReference type="Pfam" id="PF08241"/>
    </source>
</evidence>
<dbReference type="STRING" id="49186.SAMN05421647_10728"/>
<dbReference type="eggNOG" id="COG2226">
    <property type="taxonomic scope" value="Bacteria"/>
</dbReference>
<dbReference type="InterPro" id="IPR013216">
    <property type="entry name" value="Methyltransf_11"/>
</dbReference>
<evidence type="ECO:0000256" key="1">
    <source>
        <dbReference type="ARBA" id="ARBA00022679"/>
    </source>
</evidence>
<feature type="domain" description="Methyltransferase type 11" evidence="2">
    <location>
        <begin position="79"/>
        <end position="176"/>
    </location>
</feature>
<dbReference type="EMBL" id="FTMN01000007">
    <property type="protein sequence ID" value="SIQ65041.1"/>
    <property type="molecule type" value="Genomic_DNA"/>
</dbReference>
<dbReference type="InterPro" id="IPR029063">
    <property type="entry name" value="SAM-dependent_MTases_sf"/>
</dbReference>
<dbReference type="GO" id="GO:0032259">
    <property type="term" value="P:methylation"/>
    <property type="evidence" value="ECO:0007669"/>
    <property type="project" value="UniProtKB-KW"/>
</dbReference>
<dbReference type="Pfam" id="PF08241">
    <property type="entry name" value="Methyltransf_11"/>
    <property type="match status" value="1"/>
</dbReference>
<protein>
    <submittedName>
        <fullName evidence="3">Methyltransferase domain-containing protein</fullName>
    </submittedName>
</protein>
<keyword evidence="1 3" id="KW-0808">Transferase</keyword>